<proteinExistence type="inferred from homology"/>
<evidence type="ECO:0000313" key="3">
    <source>
        <dbReference type="EMBL" id="KDS92118.1"/>
    </source>
</evidence>
<name>A0A081EXI0_9EURY</name>
<dbReference type="CDD" id="cd00293">
    <property type="entry name" value="USP-like"/>
    <property type="match status" value="1"/>
</dbReference>
<dbReference type="InterPro" id="IPR014729">
    <property type="entry name" value="Rossmann-like_a/b/a_fold"/>
</dbReference>
<dbReference type="RefSeq" id="WP_050024071.1">
    <property type="nucleotide sequence ID" value="NZ_JNFH02000014.1"/>
</dbReference>
<dbReference type="PRINTS" id="PR01438">
    <property type="entry name" value="UNVRSLSTRESS"/>
</dbReference>
<dbReference type="Gene3D" id="3.40.50.620">
    <property type="entry name" value="HUPs"/>
    <property type="match status" value="1"/>
</dbReference>
<dbReference type="OrthoDB" id="105697at2157"/>
<evidence type="ECO:0000259" key="2">
    <source>
        <dbReference type="Pfam" id="PF00582"/>
    </source>
</evidence>
<dbReference type="PANTHER" id="PTHR46268:SF6">
    <property type="entry name" value="UNIVERSAL STRESS PROTEIN UP12"/>
    <property type="match status" value="1"/>
</dbReference>
<comment type="similarity">
    <text evidence="1">Belongs to the universal stress protein A family.</text>
</comment>
<dbReference type="Pfam" id="PF00582">
    <property type="entry name" value="Usp"/>
    <property type="match status" value="1"/>
</dbReference>
<evidence type="ECO:0000256" key="1">
    <source>
        <dbReference type="ARBA" id="ARBA00008791"/>
    </source>
</evidence>
<dbReference type="InterPro" id="IPR006016">
    <property type="entry name" value="UspA"/>
</dbReference>
<protein>
    <submittedName>
        <fullName evidence="3">Stress protein</fullName>
    </submittedName>
</protein>
<dbReference type="EMBL" id="JNFH02000014">
    <property type="protein sequence ID" value="KDS92118.1"/>
    <property type="molecule type" value="Genomic_DNA"/>
</dbReference>
<feature type="domain" description="UspA" evidence="2">
    <location>
        <begin position="1"/>
        <end position="137"/>
    </location>
</feature>
<accession>A0A081EXI0</accession>
<dbReference type="Proteomes" id="UP000053331">
    <property type="component" value="Unassembled WGS sequence"/>
</dbReference>
<sequence length="140" mass="15513">MYDEILFPTDGSEASKRTFPHAVSQAEAFDARVHVLYVVDTTYAGVGAGGSKNVNSLRAEGEEVIDEFERRLRDEDLDVVTRIEDGDPHTKITTYANDETDMIVMGTRGRSGIEKYLLGSVTEKVVRTADVPVFTVRTPE</sequence>
<dbReference type="SUPFAM" id="SSF52402">
    <property type="entry name" value="Adenine nucleotide alpha hydrolases-like"/>
    <property type="match status" value="1"/>
</dbReference>
<keyword evidence="4" id="KW-1185">Reference proteome</keyword>
<comment type="caution">
    <text evidence="3">The sequence shown here is derived from an EMBL/GenBank/DDBJ whole genome shotgun (WGS) entry which is preliminary data.</text>
</comment>
<organism evidence="3 4">
    <name type="scientific">Halorubrum saccharovorum</name>
    <dbReference type="NCBI Taxonomy" id="2248"/>
    <lineage>
        <taxon>Archaea</taxon>
        <taxon>Methanobacteriati</taxon>
        <taxon>Methanobacteriota</taxon>
        <taxon>Stenosarchaea group</taxon>
        <taxon>Halobacteria</taxon>
        <taxon>Halobacteriales</taxon>
        <taxon>Haloferacaceae</taxon>
        <taxon>Halorubrum</taxon>
    </lineage>
</organism>
<evidence type="ECO:0000313" key="4">
    <source>
        <dbReference type="Proteomes" id="UP000053331"/>
    </source>
</evidence>
<gene>
    <name evidence="3" type="ORF">FK85_06525</name>
</gene>
<reference evidence="3 4" key="1">
    <citation type="journal article" date="2015" name="Genome Announc.">
        <title>Draft genome sequence of a Halorubrum H3 strain isolated from the burlinskoye salt lake (Altai Krai, Russia).</title>
        <authorList>
            <person name="Rozanov A.S."/>
            <person name="Bryanskaya A.V."/>
            <person name="Malup T.K."/>
            <person name="Kotenko A.V."/>
            <person name="Peltek S.E."/>
        </authorList>
    </citation>
    <scope>NUCLEOTIDE SEQUENCE [LARGE SCALE GENOMIC DNA]</scope>
    <source>
        <strain evidence="3 4">H3</strain>
    </source>
</reference>
<dbReference type="PANTHER" id="PTHR46268">
    <property type="entry name" value="STRESS RESPONSE PROTEIN NHAX"/>
    <property type="match status" value="1"/>
</dbReference>
<dbReference type="AlphaFoldDB" id="A0A081EXI0"/>
<dbReference type="InterPro" id="IPR006015">
    <property type="entry name" value="Universal_stress_UspA"/>
</dbReference>